<sequence>MSNYIKLIFTVAFVSTTFVSCKNEEQEHAKRAVEEYNKYVDSISRIADSEALANWESIQIDLDKAKAKAEVSLERVSDKKALQSSVDKVSTKYDAYKNHLLAQKQKEKALRRKNTIRTALFGEASLTNDMKFEWVNKRNILTVYEDFIETIQENKYSYSREDWDEIKALYEALDSRKNEVEKEGLSNSKNNKIALLKMKFGPMYAMYRLGAKSDKNVK</sequence>
<dbReference type="EMBL" id="FNYA01000005">
    <property type="protein sequence ID" value="SEJ01402.1"/>
    <property type="molecule type" value="Genomic_DNA"/>
</dbReference>
<dbReference type="RefSeq" id="WP_143055627.1">
    <property type="nucleotide sequence ID" value="NZ_CBCSJU010000006.1"/>
</dbReference>
<dbReference type="AlphaFoldDB" id="A0A1H6VM89"/>
<dbReference type="OrthoDB" id="1346349at2"/>
<gene>
    <name evidence="1" type="ORF">SAMN05660918_2154</name>
</gene>
<evidence type="ECO:0008006" key="3">
    <source>
        <dbReference type="Google" id="ProtNLM"/>
    </source>
</evidence>
<keyword evidence="2" id="KW-1185">Reference proteome</keyword>
<accession>A0A1H6VM89</accession>
<dbReference type="Proteomes" id="UP000199702">
    <property type="component" value="Unassembled WGS sequence"/>
</dbReference>
<organism evidence="1 2">
    <name type="scientific">Flavobacterium terrigena</name>
    <dbReference type="NCBI Taxonomy" id="402734"/>
    <lineage>
        <taxon>Bacteria</taxon>
        <taxon>Pseudomonadati</taxon>
        <taxon>Bacteroidota</taxon>
        <taxon>Flavobacteriia</taxon>
        <taxon>Flavobacteriales</taxon>
        <taxon>Flavobacteriaceae</taxon>
        <taxon>Flavobacterium</taxon>
    </lineage>
</organism>
<name>A0A1H6VM89_9FLAO</name>
<dbReference type="STRING" id="402734.SAMN05660918_2154"/>
<dbReference type="PROSITE" id="PS51257">
    <property type="entry name" value="PROKAR_LIPOPROTEIN"/>
    <property type="match status" value="1"/>
</dbReference>
<proteinExistence type="predicted"/>
<evidence type="ECO:0000313" key="2">
    <source>
        <dbReference type="Proteomes" id="UP000199702"/>
    </source>
</evidence>
<reference evidence="2" key="1">
    <citation type="submission" date="2016-10" db="EMBL/GenBank/DDBJ databases">
        <authorList>
            <person name="Varghese N."/>
            <person name="Submissions S."/>
        </authorList>
    </citation>
    <scope>NUCLEOTIDE SEQUENCE [LARGE SCALE GENOMIC DNA]</scope>
    <source>
        <strain evidence="2">DSM 17934</strain>
    </source>
</reference>
<evidence type="ECO:0000313" key="1">
    <source>
        <dbReference type="EMBL" id="SEJ01402.1"/>
    </source>
</evidence>
<protein>
    <recommendedName>
        <fullName evidence="3">Lipoprotein</fullName>
    </recommendedName>
</protein>